<dbReference type="AlphaFoldDB" id="J9DB22"/>
<sequence>MENAILEASNPKTHDSLPQVDNSENLFSAGHDSWGSESWNDGEE</sequence>
<feature type="region of interest" description="Disordered" evidence="1">
    <location>
        <begin position="1"/>
        <end position="44"/>
    </location>
</feature>
<feature type="compositionally biased region" description="Polar residues" evidence="1">
    <location>
        <begin position="35"/>
        <end position="44"/>
    </location>
</feature>
<protein>
    <submittedName>
        <fullName evidence="2">Uncharacterized protein</fullName>
    </submittedName>
</protein>
<gene>
    <name evidence="2" type="ORF">EVA_01820</name>
</gene>
<proteinExistence type="predicted"/>
<evidence type="ECO:0000313" key="2">
    <source>
        <dbReference type="EMBL" id="EJX10071.1"/>
    </source>
</evidence>
<accession>J9DB22</accession>
<name>J9DB22_9ZZZZ</name>
<evidence type="ECO:0000256" key="1">
    <source>
        <dbReference type="SAM" id="MobiDB-lite"/>
    </source>
</evidence>
<comment type="caution">
    <text evidence="2">The sequence shown here is derived from an EMBL/GenBank/DDBJ whole genome shotgun (WGS) entry which is preliminary data.</text>
</comment>
<dbReference type="EMBL" id="AMCI01000261">
    <property type="protein sequence ID" value="EJX10071.1"/>
    <property type="molecule type" value="Genomic_DNA"/>
</dbReference>
<reference evidence="2" key="1">
    <citation type="journal article" date="2012" name="PLoS ONE">
        <title>Gene sets for utilization of primary and secondary nutrition supplies in the distal gut of endangered iberian lynx.</title>
        <authorList>
            <person name="Alcaide M."/>
            <person name="Messina E."/>
            <person name="Richter M."/>
            <person name="Bargiela R."/>
            <person name="Peplies J."/>
            <person name="Huws S.A."/>
            <person name="Newbold C.J."/>
            <person name="Golyshin P.N."/>
            <person name="Simon M.A."/>
            <person name="Lopez G."/>
            <person name="Yakimov M.M."/>
            <person name="Ferrer M."/>
        </authorList>
    </citation>
    <scope>NUCLEOTIDE SEQUENCE</scope>
</reference>
<organism evidence="2">
    <name type="scientific">gut metagenome</name>
    <dbReference type="NCBI Taxonomy" id="749906"/>
    <lineage>
        <taxon>unclassified sequences</taxon>
        <taxon>metagenomes</taxon>
        <taxon>organismal metagenomes</taxon>
    </lineage>
</organism>